<dbReference type="OrthoDB" id="9799092at2"/>
<sequence length="176" mass="19446">MTDPAWAHEPVEVRPHDPRWAARAESERARLTEVLAPWLVDGVEHIGSTAVPGLAAKPVVDLMASVADPAAVVGALVADGWAHVPPELDRQDWRRFFVRPDDAGLRRVAHLHVVPAGHRRWRDQLAFRDALRADAGLRDRYQALKVSLSDRLGHDREAYTAAKAGFIATALRARPS</sequence>
<accession>A0A495VRV1</accession>
<evidence type="ECO:0000313" key="2">
    <source>
        <dbReference type="Proteomes" id="UP000282084"/>
    </source>
</evidence>
<dbReference type="AlphaFoldDB" id="A0A495VRV1"/>
<evidence type="ECO:0000313" key="1">
    <source>
        <dbReference type="EMBL" id="RKT52079.1"/>
    </source>
</evidence>
<dbReference type="RefSeq" id="WP_121001362.1">
    <property type="nucleotide sequence ID" value="NZ_RBXO01000001.1"/>
</dbReference>
<dbReference type="SUPFAM" id="SSF81301">
    <property type="entry name" value="Nucleotidyltransferase"/>
    <property type="match status" value="1"/>
</dbReference>
<dbReference type="PANTHER" id="PTHR34822">
    <property type="entry name" value="GRPB DOMAIN PROTEIN (AFU_ORTHOLOGUE AFUA_1G01530)"/>
    <property type="match status" value="1"/>
</dbReference>
<dbReference type="GO" id="GO:0016740">
    <property type="term" value="F:transferase activity"/>
    <property type="evidence" value="ECO:0007669"/>
    <property type="project" value="UniProtKB-KW"/>
</dbReference>
<reference evidence="1 2" key="1">
    <citation type="submission" date="2018-10" db="EMBL/GenBank/DDBJ databases">
        <title>Sequencing the genomes of 1000 actinobacteria strains.</title>
        <authorList>
            <person name="Klenk H.-P."/>
        </authorList>
    </citation>
    <scope>NUCLEOTIDE SEQUENCE [LARGE SCALE GENOMIC DNA]</scope>
    <source>
        <strain evidence="1 2">DSM 43800</strain>
    </source>
</reference>
<dbReference type="Gene3D" id="3.30.460.10">
    <property type="entry name" value="Beta Polymerase, domain 2"/>
    <property type="match status" value="1"/>
</dbReference>
<gene>
    <name evidence="1" type="ORF">C8E97_0578</name>
</gene>
<organism evidence="1 2">
    <name type="scientific">Saccharothrix australiensis</name>
    <dbReference type="NCBI Taxonomy" id="2072"/>
    <lineage>
        <taxon>Bacteria</taxon>
        <taxon>Bacillati</taxon>
        <taxon>Actinomycetota</taxon>
        <taxon>Actinomycetes</taxon>
        <taxon>Pseudonocardiales</taxon>
        <taxon>Pseudonocardiaceae</taxon>
        <taxon>Saccharothrix</taxon>
    </lineage>
</organism>
<protein>
    <submittedName>
        <fullName evidence="1">GrpB-like predicted nucleotidyltransferase (UPF0157 family)</fullName>
    </submittedName>
</protein>
<keyword evidence="2" id="KW-1185">Reference proteome</keyword>
<proteinExistence type="predicted"/>
<dbReference type="Pfam" id="PF04229">
    <property type="entry name" value="GrpB"/>
    <property type="match status" value="1"/>
</dbReference>
<name>A0A495VRV1_9PSEU</name>
<dbReference type="PANTHER" id="PTHR34822:SF1">
    <property type="entry name" value="GRPB FAMILY PROTEIN"/>
    <property type="match status" value="1"/>
</dbReference>
<dbReference type="EMBL" id="RBXO01000001">
    <property type="protein sequence ID" value="RKT52079.1"/>
    <property type="molecule type" value="Genomic_DNA"/>
</dbReference>
<comment type="caution">
    <text evidence="1">The sequence shown here is derived from an EMBL/GenBank/DDBJ whole genome shotgun (WGS) entry which is preliminary data.</text>
</comment>
<dbReference type="Proteomes" id="UP000282084">
    <property type="component" value="Unassembled WGS sequence"/>
</dbReference>
<dbReference type="InterPro" id="IPR007344">
    <property type="entry name" value="GrpB/CoaE"/>
</dbReference>
<keyword evidence="1" id="KW-0808">Transferase</keyword>
<dbReference type="InterPro" id="IPR043519">
    <property type="entry name" value="NT_sf"/>
</dbReference>